<dbReference type="EMBL" id="CP113089">
    <property type="protein sequence ID" value="WAB80676.1"/>
    <property type="molecule type" value="Genomic_DNA"/>
</dbReference>
<reference evidence="1" key="1">
    <citation type="submission" date="2022-11" db="EMBL/GenBank/DDBJ databases">
        <title>Description of Microcella daejonensis nov. sp, isolated from riverside soil.</title>
        <authorList>
            <person name="Molina K.M."/>
            <person name="Kim S.B."/>
        </authorList>
    </citation>
    <scope>NUCLEOTIDE SEQUENCE</scope>
    <source>
        <strain evidence="1">MMS21-STM12</strain>
    </source>
</reference>
<dbReference type="RefSeq" id="WP_267736656.1">
    <property type="nucleotide sequence ID" value="NZ_CP113089.1"/>
</dbReference>
<dbReference type="AlphaFoldDB" id="A0A9E8S8Q2"/>
<name>A0A9E8S8Q2_9MICO</name>
<protein>
    <recommendedName>
        <fullName evidence="3">EcsC protein family protein</fullName>
    </recommendedName>
</protein>
<evidence type="ECO:0000313" key="2">
    <source>
        <dbReference type="Proteomes" id="UP001164706"/>
    </source>
</evidence>
<evidence type="ECO:0000313" key="1">
    <source>
        <dbReference type="EMBL" id="WAB80676.1"/>
    </source>
</evidence>
<dbReference type="KEGG" id="mdb:OVN18_08855"/>
<gene>
    <name evidence="1" type="ORF">OVN18_08855</name>
</gene>
<accession>A0A9E8S8Q2</accession>
<proteinExistence type="predicted"/>
<sequence length="290" mass="30349">MTEITPPASSTAPALDPRLVRGLQAVMSAQRPAVLAHIRRIRRRRPEATPDEVIRMLERHYLTAVTASGASVGAASVIPAVGIAASLGLSGVETVAFLEASALFAQSVTEIHGIAVDEPERAQTLVMALMLGGAGQDLVRQFASQVSGGPIARTEYWGEMVTKSMPRLMMGSLSDKLRTAFLRRFAVTQSTTVLGRAIPFGIGAVVGGTGNNILGRKVVTSARQAFGPAPALWPMSLQAPAVQVTVAEDGTVGVTAVPRRRGWPRRRPAAIEAAPAADDLITGIAPPTAP</sequence>
<organism evidence="1 2">
    <name type="scientific">Microcella daejeonensis</name>
    <dbReference type="NCBI Taxonomy" id="2994971"/>
    <lineage>
        <taxon>Bacteria</taxon>
        <taxon>Bacillati</taxon>
        <taxon>Actinomycetota</taxon>
        <taxon>Actinomycetes</taxon>
        <taxon>Micrococcales</taxon>
        <taxon>Microbacteriaceae</taxon>
        <taxon>Microcella</taxon>
    </lineage>
</organism>
<evidence type="ECO:0008006" key="3">
    <source>
        <dbReference type="Google" id="ProtNLM"/>
    </source>
</evidence>
<dbReference type="Proteomes" id="UP001164706">
    <property type="component" value="Chromosome"/>
</dbReference>
<keyword evidence="2" id="KW-1185">Reference proteome</keyword>